<dbReference type="PANTHER" id="PTHR43818:SF11">
    <property type="entry name" value="BCDNA.GH03377"/>
    <property type="match status" value="1"/>
</dbReference>
<keyword evidence="2" id="KW-0520">NAD</keyword>
<dbReference type="InterPro" id="IPR036291">
    <property type="entry name" value="NAD(P)-bd_dom_sf"/>
</dbReference>
<evidence type="ECO:0000259" key="3">
    <source>
        <dbReference type="Pfam" id="PF01408"/>
    </source>
</evidence>
<gene>
    <name evidence="5" type="ORF">FHX76_002023</name>
</gene>
<dbReference type="PANTHER" id="PTHR43818">
    <property type="entry name" value="BCDNA.GH03377"/>
    <property type="match status" value="1"/>
</dbReference>
<evidence type="ECO:0000259" key="4">
    <source>
        <dbReference type="Pfam" id="PF22725"/>
    </source>
</evidence>
<name>A0A7X5TUY1_9MICO</name>
<evidence type="ECO:0000313" key="6">
    <source>
        <dbReference type="Proteomes" id="UP000541033"/>
    </source>
</evidence>
<dbReference type="Gene3D" id="3.30.360.10">
    <property type="entry name" value="Dihydrodipicolinate Reductase, domain 2"/>
    <property type="match status" value="1"/>
</dbReference>
<dbReference type="Proteomes" id="UP000541033">
    <property type="component" value="Unassembled WGS sequence"/>
</dbReference>
<organism evidence="5 6">
    <name type="scientific">Lysinibacter cavernae</name>
    <dbReference type="NCBI Taxonomy" id="1640652"/>
    <lineage>
        <taxon>Bacteria</taxon>
        <taxon>Bacillati</taxon>
        <taxon>Actinomycetota</taxon>
        <taxon>Actinomycetes</taxon>
        <taxon>Micrococcales</taxon>
        <taxon>Microbacteriaceae</taxon>
        <taxon>Lysinibacter</taxon>
    </lineage>
</organism>
<dbReference type="Gene3D" id="3.40.50.720">
    <property type="entry name" value="NAD(P)-binding Rossmann-like Domain"/>
    <property type="match status" value="1"/>
</dbReference>
<dbReference type="RefSeq" id="WP_243848768.1">
    <property type="nucleotide sequence ID" value="NZ_JAAMOX010000002.1"/>
</dbReference>
<dbReference type="EMBL" id="JAAMOX010000002">
    <property type="protein sequence ID" value="NIH54127.1"/>
    <property type="molecule type" value="Genomic_DNA"/>
</dbReference>
<dbReference type="Pfam" id="PF22725">
    <property type="entry name" value="GFO_IDH_MocA_C3"/>
    <property type="match status" value="1"/>
</dbReference>
<evidence type="ECO:0000256" key="2">
    <source>
        <dbReference type="ARBA" id="ARBA00023027"/>
    </source>
</evidence>
<evidence type="ECO:0000256" key="1">
    <source>
        <dbReference type="ARBA" id="ARBA00023002"/>
    </source>
</evidence>
<reference evidence="5 6" key="1">
    <citation type="submission" date="2020-02" db="EMBL/GenBank/DDBJ databases">
        <title>Sequencing the genomes of 1000 actinobacteria strains.</title>
        <authorList>
            <person name="Klenk H.-P."/>
        </authorList>
    </citation>
    <scope>NUCLEOTIDE SEQUENCE [LARGE SCALE GENOMIC DNA]</scope>
    <source>
        <strain evidence="5 6">DSM 27960</strain>
    </source>
</reference>
<feature type="domain" description="GFO/IDH/MocA-like oxidoreductase" evidence="4">
    <location>
        <begin position="147"/>
        <end position="281"/>
    </location>
</feature>
<dbReference type="SUPFAM" id="SSF51735">
    <property type="entry name" value="NAD(P)-binding Rossmann-fold domains"/>
    <property type="match status" value="1"/>
</dbReference>
<keyword evidence="1" id="KW-0560">Oxidoreductase</keyword>
<dbReference type="InterPro" id="IPR050463">
    <property type="entry name" value="Gfo/Idh/MocA_oxidrdct_glycsds"/>
</dbReference>
<protein>
    <submittedName>
        <fullName evidence="5">Putative dehydrogenase</fullName>
    </submittedName>
</protein>
<dbReference type="InterPro" id="IPR055170">
    <property type="entry name" value="GFO_IDH_MocA-like_dom"/>
</dbReference>
<keyword evidence="6" id="KW-1185">Reference proteome</keyword>
<dbReference type="InterPro" id="IPR000683">
    <property type="entry name" value="Gfo/Idh/MocA-like_OxRdtase_N"/>
</dbReference>
<dbReference type="GO" id="GO:0000166">
    <property type="term" value="F:nucleotide binding"/>
    <property type="evidence" value="ECO:0007669"/>
    <property type="project" value="InterPro"/>
</dbReference>
<sequence length="392" mass="42402">MTGAVEGAGYGVAMVGHSFMGRAHSHAWGAVSGFADVAPVRKQVLVGRDLGRASAAREKLGWAEVSTDFEAVLRRDDIQIVDICAPGHLHADYAIRALDAGKHVLVEKPLANTLAEAELMAAAARSAASRGVRSMVGFNYRSIPALAEARSLIEGGRLGEIRQIRVSYLQDWLVREDAPMTWRLRKETAGSGVLGDLASHAIDQIRFLTGDRVSSVSGTLKTFVTERPGPNGREQVTVDDAAWGVCTLVSGAIASVEVSRCATGAKNSLSIEVFGSRGALRFDLESLNELWFYDADLPEREQGFRRILVTEPEHPFLSNWWPTGHILGWESSFINQMGQFLQCVEGDRNPSPSFDDGLATQRVLDAIALSAQDHSRTVALTDPAAEHTIGTL</sequence>
<evidence type="ECO:0000313" key="5">
    <source>
        <dbReference type="EMBL" id="NIH54127.1"/>
    </source>
</evidence>
<dbReference type="Pfam" id="PF01408">
    <property type="entry name" value="GFO_IDH_MocA"/>
    <property type="match status" value="1"/>
</dbReference>
<feature type="domain" description="Gfo/Idh/MocA-like oxidoreductase N-terminal" evidence="3">
    <location>
        <begin position="12"/>
        <end position="128"/>
    </location>
</feature>
<accession>A0A7X5TUY1</accession>
<dbReference type="AlphaFoldDB" id="A0A7X5TUY1"/>
<proteinExistence type="predicted"/>
<dbReference type="GO" id="GO:0016491">
    <property type="term" value="F:oxidoreductase activity"/>
    <property type="evidence" value="ECO:0007669"/>
    <property type="project" value="UniProtKB-KW"/>
</dbReference>
<comment type="caution">
    <text evidence="5">The sequence shown here is derived from an EMBL/GenBank/DDBJ whole genome shotgun (WGS) entry which is preliminary data.</text>
</comment>
<dbReference type="SUPFAM" id="SSF55347">
    <property type="entry name" value="Glyceraldehyde-3-phosphate dehydrogenase-like, C-terminal domain"/>
    <property type="match status" value="1"/>
</dbReference>